<proteinExistence type="predicted"/>
<feature type="compositionally biased region" description="Low complexity" evidence="1">
    <location>
        <begin position="544"/>
        <end position="558"/>
    </location>
</feature>
<feature type="compositionally biased region" description="Low complexity" evidence="1">
    <location>
        <begin position="287"/>
        <end position="300"/>
    </location>
</feature>
<feature type="compositionally biased region" description="Basic and acidic residues" evidence="1">
    <location>
        <begin position="378"/>
        <end position="393"/>
    </location>
</feature>
<dbReference type="PANTHER" id="PTHR16148">
    <property type="entry name" value="NF-KAPPA-B-REPRESSING FACTOR-RELATED"/>
    <property type="match status" value="1"/>
</dbReference>
<feature type="region of interest" description="Disordered" evidence="1">
    <location>
        <begin position="771"/>
        <end position="794"/>
    </location>
</feature>
<feature type="compositionally biased region" description="Basic and acidic residues" evidence="1">
    <location>
        <begin position="454"/>
        <end position="464"/>
    </location>
</feature>
<accession>U6GK65</accession>
<evidence type="ECO:0000256" key="1">
    <source>
        <dbReference type="SAM" id="MobiDB-lite"/>
    </source>
</evidence>
<dbReference type="EMBL" id="HG671237">
    <property type="protein sequence ID" value="CDI80535.1"/>
    <property type="molecule type" value="Genomic_DNA"/>
</dbReference>
<evidence type="ECO:0000313" key="3">
    <source>
        <dbReference type="Proteomes" id="UP000018050"/>
    </source>
</evidence>
<feature type="region of interest" description="Disordered" evidence="1">
    <location>
        <begin position="374"/>
        <end position="403"/>
    </location>
</feature>
<dbReference type="Proteomes" id="UP000018050">
    <property type="component" value="Unassembled WGS sequence"/>
</dbReference>
<dbReference type="RefSeq" id="XP_013249513.1">
    <property type="nucleotide sequence ID" value="XM_013394059.1"/>
</dbReference>
<feature type="compositionally biased region" description="Low complexity" evidence="1">
    <location>
        <begin position="664"/>
        <end position="699"/>
    </location>
</feature>
<evidence type="ECO:0000313" key="2">
    <source>
        <dbReference type="EMBL" id="CDI80535.1"/>
    </source>
</evidence>
<feature type="region of interest" description="Disordered" evidence="1">
    <location>
        <begin position="254"/>
        <end position="300"/>
    </location>
</feature>
<name>U6GK65_EIMAC</name>
<feature type="compositionally biased region" description="Basic and acidic residues" evidence="1">
    <location>
        <begin position="644"/>
        <end position="663"/>
    </location>
</feature>
<dbReference type="OrthoDB" id="348438at2759"/>
<organism evidence="2 3">
    <name type="scientific">Eimeria acervulina</name>
    <name type="common">Coccidian parasite</name>
    <dbReference type="NCBI Taxonomy" id="5801"/>
    <lineage>
        <taxon>Eukaryota</taxon>
        <taxon>Sar</taxon>
        <taxon>Alveolata</taxon>
        <taxon>Apicomplexa</taxon>
        <taxon>Conoidasida</taxon>
        <taxon>Coccidia</taxon>
        <taxon>Eucoccidiorida</taxon>
        <taxon>Eimeriorina</taxon>
        <taxon>Eimeriidae</taxon>
        <taxon>Eimeria</taxon>
    </lineage>
</organism>
<dbReference type="PANTHER" id="PTHR16148:SF14">
    <property type="entry name" value="MYND-TYPE DOMAIN-CONTAINING PROTEIN"/>
    <property type="match status" value="1"/>
</dbReference>
<feature type="region of interest" description="Disordered" evidence="1">
    <location>
        <begin position="907"/>
        <end position="933"/>
    </location>
</feature>
<gene>
    <name evidence="2" type="ORF">EAH_00015650</name>
</gene>
<dbReference type="GeneID" id="25269635"/>
<feature type="compositionally biased region" description="Acidic residues" evidence="1">
    <location>
        <begin position="254"/>
        <end position="264"/>
    </location>
</feature>
<keyword evidence="3" id="KW-1185">Reference proteome</keyword>
<evidence type="ECO:0008006" key="4">
    <source>
        <dbReference type="Google" id="ProtNLM"/>
    </source>
</evidence>
<feature type="compositionally biased region" description="Basic and acidic residues" evidence="1">
    <location>
        <begin position="523"/>
        <end position="532"/>
    </location>
</feature>
<feature type="compositionally biased region" description="Polar residues" evidence="1">
    <location>
        <begin position="700"/>
        <end position="709"/>
    </location>
</feature>
<feature type="region of interest" description="Disordered" evidence="1">
    <location>
        <begin position="495"/>
        <end position="567"/>
    </location>
</feature>
<reference evidence="2" key="2">
    <citation type="submission" date="2013-10" db="EMBL/GenBank/DDBJ databases">
        <authorList>
            <person name="Aslett M."/>
        </authorList>
    </citation>
    <scope>NUCLEOTIDE SEQUENCE</scope>
    <source>
        <strain evidence="2">Houghton</strain>
    </source>
</reference>
<dbReference type="VEuPathDB" id="ToxoDB:EAH_00015650"/>
<feature type="region of interest" description="Disordered" evidence="1">
    <location>
        <begin position="418"/>
        <end position="464"/>
    </location>
</feature>
<feature type="region of interest" description="Disordered" evidence="1">
    <location>
        <begin position="639"/>
        <end position="714"/>
    </location>
</feature>
<protein>
    <recommendedName>
        <fullName evidence="4">JmjC domain-containing protein</fullName>
    </recommendedName>
</protein>
<reference evidence="2" key="1">
    <citation type="submission" date="2013-10" db="EMBL/GenBank/DDBJ databases">
        <title>Genomic analysis of the causative agents of coccidiosis in chickens.</title>
        <authorList>
            <person name="Reid A.J."/>
            <person name="Blake D."/>
            <person name="Billington K."/>
            <person name="Browne H."/>
            <person name="Dunn M."/>
            <person name="Hung S."/>
            <person name="Kawahara F."/>
            <person name="Miranda-Saavedra D."/>
            <person name="Mourier T."/>
            <person name="Nagra H."/>
            <person name="Otto T.D."/>
            <person name="Rawlings N."/>
            <person name="Sanchez A."/>
            <person name="Sanders M."/>
            <person name="Subramaniam C."/>
            <person name="Tay Y."/>
            <person name="Dear P."/>
            <person name="Doerig C."/>
            <person name="Gruber A."/>
            <person name="Parkinson J."/>
            <person name="Shirley M."/>
            <person name="Wan K.L."/>
            <person name="Berriman M."/>
            <person name="Tomley F."/>
            <person name="Pain A."/>
        </authorList>
    </citation>
    <scope>NUCLEOTIDE SEQUENCE</scope>
    <source>
        <strain evidence="2">Houghton</strain>
    </source>
</reference>
<feature type="compositionally biased region" description="Low complexity" evidence="1">
    <location>
        <begin position="784"/>
        <end position="794"/>
    </location>
</feature>
<sequence>MSALPSSSAASAPCNHSTDTAACGQKNREGASTVASPVAAAGVCVDSDFPSSHRGNLKSYFDSLFSGDLCCKLWFTTPRSSSRKLLSRLTDLLRAAAGEQRKNLNCHIPTDVLRSLAGHTREKVCLANHKAFWPYPPTLMHLFNDLEVYAGAQCMGDMVVQNSSQLHWGVNIAGGIKAESSNCAGKDFWRFCSECSDGLFCGPETDLLQHVFHTARKEYWASRRVKNWRKKKGLCWGYHGCGCIRPRALGLEEAEREMEGEEMPAETGRQGGRASGGERKRKRGHTNDNNGNTNSNNDNDVSCAATACSEAFKGAKKKNEEFIISKKRAKKKKGWGRPFDWVDLFKSLKVNLCWEEWERLKWLTCTDQTNTANAMQTNEREIRTNEEDKRDSSEQQQQQLLLPPPSLHALLEENYELQRGSGGTEEQQTKGEVDSHDKEKTTKNQGDNTQRKRPANDHEDEKRQWEVDGNVSCIRFVRSVSPQLLRIMPACTHIDISSPPLRRNKRNNTLQTEGGGDASAATDEPKDERQARECAPVPPGEDNSPSSSPFFSADAAAPAGGGGSGDECEQIATVEFQRMWPVFVRVGEESRLPVSASAGEEGVVLFLGCLLEVFHMRIQTEKELALCLKGIADAATADLNTAPESDRPHEGFERQANSKKDKSNNGSNSNSSSKNNKSNNKNNGSSNNTSNNNNVSSNNTCRSPTSSAPTPLGLPEQFVEASTQATDNSSQTVNDLQEARRLPLASCGDDNHKDGRGDATTLIRKRLIPPILFEPAPRRPQRLSAPPSSGGAAAVEDAELVSAATAVTREREVAEECTVSHSKNNLPSSSVAPSAPCGENNIISCNDEVHPVRGEPADCPKGEQCSRQGNMVEILQLRGGDEPHEIREWDSHGVGKTSNISYLKRRQNTRSDKTDAEFASLKPVPPSVQSYDGHHRRRLEGTEILQAGQTATASDFNPFCNGSSRLKAHNIGRGDLQCSGYKVQPWTEQSYGHQTHAAQMRMGGLQNGNGSLFASFGEGGLSHGAIYQQPLHSPPPLFHMPYAPPCPVNQPPPPPLRRIPYAPPQEISCTHNAASCGDFKRHWQVISGPNTADASVVPPGRALCPAVSRLSRPHRKWQDSSSTGLAYQSTCELIPSSALCVGPFAAHRDTALSVAAQGSCPPVHHPKYADERAEAIKCKNLLLPDSLSEPSHEKGHVVRGGAAFTASRAWKHSGNGRSGAIFQPSEAPSHNNENQGFKSQARILADSCSAVSRHSKATTCQMVQDGSQSNRDTAHISKTSKALAGRKQLCDMHADMQTEYKLYLKQRLEAVIRGVWSWRSESVNDFSQHHDQPFSVIVAQNAIRNGFTPYILMHYASTTGVEERLKPLDMSVGGKRNIPFHGFPPELVDSLCSGIGHGMMYYSVVPGSVFPIHCEQGGLGAFNLIVGALVSYTEQLCP</sequence>
<feature type="region of interest" description="Disordered" evidence="1">
    <location>
        <begin position="744"/>
        <end position="763"/>
    </location>
</feature>
<feature type="compositionally biased region" description="Basic and acidic residues" evidence="1">
    <location>
        <begin position="427"/>
        <end position="442"/>
    </location>
</feature>